<dbReference type="Pfam" id="PF13649">
    <property type="entry name" value="Methyltransf_25"/>
    <property type="match status" value="1"/>
</dbReference>
<feature type="domain" description="Methyltransferase" evidence="1">
    <location>
        <begin position="79"/>
        <end position="180"/>
    </location>
</feature>
<dbReference type="STRING" id="1849047.A0A3D8SQW9"/>
<dbReference type="Gene3D" id="3.40.50.150">
    <property type="entry name" value="Vaccinia Virus protein VP39"/>
    <property type="match status" value="1"/>
</dbReference>
<dbReference type="Proteomes" id="UP000256645">
    <property type="component" value="Unassembled WGS sequence"/>
</dbReference>
<dbReference type="InterPro" id="IPR029063">
    <property type="entry name" value="SAM-dependent_MTases_sf"/>
</dbReference>
<dbReference type="SUPFAM" id="SSF53335">
    <property type="entry name" value="S-adenosyl-L-methionine-dependent methyltransferases"/>
    <property type="match status" value="1"/>
</dbReference>
<dbReference type="CDD" id="cd02440">
    <property type="entry name" value="AdoMet_MTases"/>
    <property type="match status" value="1"/>
</dbReference>
<evidence type="ECO:0000313" key="2">
    <source>
        <dbReference type="EMBL" id="RDW88604.1"/>
    </source>
</evidence>
<dbReference type="PANTHER" id="PTHR43591">
    <property type="entry name" value="METHYLTRANSFERASE"/>
    <property type="match status" value="1"/>
</dbReference>
<dbReference type="AlphaFoldDB" id="A0A3D8SQW9"/>
<sequence length="311" mass="34493">MKITTRLLALLSQVQQPLFQQQKQASRAIAATAATNMASKSFHDIHSNSYDRMSSRCTTTVAAQILGSLTPPITPDSYILDNACGTGIVTTLIKAQFPSAHILAADLAPGILEVAKAKIQQNGWQEGFETEVLDVRDLKTLRDGTFSHVITNFGFAPNVEDLAGPEKAAKEMWRVLKPGGVAVVTTWYQRNFDAAFLATSKTIRPDAEPFTWSQHPSWETGWYLVQKLEEAGFGNKVMLKSVTTAAEAPTLDELVDNMLLFKDMFFKGYSEEEQQRLPGVLKEELAKLEAFEETEEKAQVGMIAWVAYAWK</sequence>
<comment type="caution">
    <text evidence="2">The sequence shown here is derived from an EMBL/GenBank/DDBJ whole genome shotgun (WGS) entry which is preliminary data.</text>
</comment>
<reference evidence="2 3" key="1">
    <citation type="journal article" date="2018" name="IMA Fungus">
        <title>IMA Genome-F 9: Draft genome sequence of Annulohypoxylon stygium, Aspergillus mulundensis, Berkeleyomyces basicola (syn. Thielaviopsis basicola), Ceratocystis smalleyi, two Cercospora beticola strains, Coleophoma cylindrospora, Fusarium fracticaudum, Phialophora cf. hyalina, and Morchella septimelata.</title>
        <authorList>
            <person name="Wingfield B.D."/>
            <person name="Bills G.F."/>
            <person name="Dong Y."/>
            <person name="Huang W."/>
            <person name="Nel W.J."/>
            <person name="Swalarsk-Parry B.S."/>
            <person name="Vaghefi N."/>
            <person name="Wilken P.M."/>
            <person name="An Z."/>
            <person name="de Beer Z.W."/>
            <person name="De Vos L."/>
            <person name="Chen L."/>
            <person name="Duong T.A."/>
            <person name="Gao Y."/>
            <person name="Hammerbacher A."/>
            <person name="Kikkert J.R."/>
            <person name="Li Y."/>
            <person name="Li H."/>
            <person name="Li K."/>
            <person name="Li Q."/>
            <person name="Liu X."/>
            <person name="Ma X."/>
            <person name="Naidoo K."/>
            <person name="Pethybridge S.J."/>
            <person name="Sun J."/>
            <person name="Steenkamp E.T."/>
            <person name="van der Nest M.A."/>
            <person name="van Wyk S."/>
            <person name="Wingfield M.J."/>
            <person name="Xiong C."/>
            <person name="Yue Q."/>
            <person name="Zhang X."/>
        </authorList>
    </citation>
    <scope>NUCLEOTIDE SEQUENCE [LARGE SCALE GENOMIC DNA]</scope>
    <source>
        <strain evidence="2 3">BP6252</strain>
    </source>
</reference>
<dbReference type="InterPro" id="IPR041698">
    <property type="entry name" value="Methyltransf_25"/>
</dbReference>
<keyword evidence="3" id="KW-1185">Reference proteome</keyword>
<gene>
    <name evidence="2" type="ORF">BP6252_00636</name>
</gene>
<protein>
    <recommendedName>
        <fullName evidence="1">Methyltransferase domain-containing protein</fullName>
    </recommendedName>
</protein>
<organism evidence="2 3">
    <name type="scientific">Coleophoma cylindrospora</name>
    <dbReference type="NCBI Taxonomy" id="1849047"/>
    <lineage>
        <taxon>Eukaryota</taxon>
        <taxon>Fungi</taxon>
        <taxon>Dikarya</taxon>
        <taxon>Ascomycota</taxon>
        <taxon>Pezizomycotina</taxon>
        <taxon>Leotiomycetes</taxon>
        <taxon>Helotiales</taxon>
        <taxon>Dermateaceae</taxon>
        <taxon>Coleophoma</taxon>
    </lineage>
</organism>
<evidence type="ECO:0000259" key="1">
    <source>
        <dbReference type="Pfam" id="PF13649"/>
    </source>
</evidence>
<evidence type="ECO:0000313" key="3">
    <source>
        <dbReference type="Proteomes" id="UP000256645"/>
    </source>
</evidence>
<accession>A0A3D8SQW9</accession>
<proteinExistence type="predicted"/>
<dbReference type="EMBL" id="PDLM01000001">
    <property type="protein sequence ID" value="RDW88604.1"/>
    <property type="molecule type" value="Genomic_DNA"/>
</dbReference>
<name>A0A3D8SQW9_9HELO</name>
<dbReference type="OrthoDB" id="2013972at2759"/>